<protein>
    <submittedName>
        <fullName evidence="1">Uncharacterized protein</fullName>
    </submittedName>
</protein>
<accession>A0ABY6XNS0</accession>
<keyword evidence="2" id="KW-1185">Reference proteome</keyword>
<evidence type="ECO:0000313" key="2">
    <source>
        <dbReference type="Proteomes" id="UP000494120"/>
    </source>
</evidence>
<comment type="caution">
    <text evidence="1">The sequence shown here is derived from an EMBL/GenBank/DDBJ whole genome shotgun (WGS) entry which is preliminary data.</text>
</comment>
<sequence length="35" mass="4089">MFVGGKIRYKVLLMPTGRKRGWVWPAWAKVTQQAK</sequence>
<dbReference type="Proteomes" id="UP000494120">
    <property type="component" value="Unassembled WGS sequence"/>
</dbReference>
<proteinExistence type="predicted"/>
<reference evidence="1 2" key="1">
    <citation type="submission" date="2019-09" db="EMBL/GenBank/DDBJ databases">
        <authorList>
            <person name="Depoorter E."/>
        </authorList>
    </citation>
    <scope>NUCLEOTIDE SEQUENCE [LARGE SCALE GENOMIC DNA]</scope>
    <source>
        <strain evidence="1 2">R-17378</strain>
    </source>
</reference>
<gene>
    <name evidence="1" type="ORF">BLA17378_02164</name>
</gene>
<evidence type="ECO:0000313" key="1">
    <source>
        <dbReference type="EMBL" id="VWC59964.1"/>
    </source>
</evidence>
<organism evidence="1 2">
    <name type="scientific">Burkholderia aenigmatica</name>
    <dbReference type="NCBI Taxonomy" id="2015348"/>
    <lineage>
        <taxon>Bacteria</taxon>
        <taxon>Pseudomonadati</taxon>
        <taxon>Pseudomonadota</taxon>
        <taxon>Betaproteobacteria</taxon>
        <taxon>Burkholderiales</taxon>
        <taxon>Burkholderiaceae</taxon>
        <taxon>Burkholderia</taxon>
        <taxon>Burkholderia cepacia complex</taxon>
    </lineage>
</organism>
<dbReference type="EMBL" id="CABVQG010000006">
    <property type="protein sequence ID" value="VWC59964.1"/>
    <property type="molecule type" value="Genomic_DNA"/>
</dbReference>
<name>A0ABY6XNS0_9BURK</name>